<dbReference type="AlphaFoldDB" id="A0A1H8U4T3"/>
<name>A0A1H8U4T3_9GAMM</name>
<protein>
    <recommendedName>
        <fullName evidence="3">N-acetyltransferase domain-containing protein</fullName>
    </recommendedName>
</protein>
<dbReference type="Gene3D" id="3.40.630.30">
    <property type="match status" value="1"/>
</dbReference>
<dbReference type="EMBL" id="FOEG01000005">
    <property type="protein sequence ID" value="SEO98280.1"/>
    <property type="molecule type" value="Genomic_DNA"/>
</dbReference>
<accession>A0A1H8U4T3</accession>
<organism evidence="1 2">
    <name type="scientific">Aquisalimonas asiatica</name>
    <dbReference type="NCBI Taxonomy" id="406100"/>
    <lineage>
        <taxon>Bacteria</taxon>
        <taxon>Pseudomonadati</taxon>
        <taxon>Pseudomonadota</taxon>
        <taxon>Gammaproteobacteria</taxon>
        <taxon>Chromatiales</taxon>
        <taxon>Ectothiorhodospiraceae</taxon>
        <taxon>Aquisalimonas</taxon>
    </lineage>
</organism>
<sequence>MTNSMAARTGRSHSLSSVYTNFTALKRELGIGNALLAAMNGALRKLHPRLGIARYYLIAQPIPQTGTVARHTGRIQVRQLLADDPALGLQDRSPEEIRTRFESAGVCLAAFRGDEAAPLGFIWLLWAPYTETTHRCRLIPPEDGRSVLDVDIYIQPRERGGMTFMRLWQAANDYLRHRGITHTYSRISAYNGRSLRAHQRMGATILGSQVFVELGSLEILLSNRRPYLSTIRARGDAPDVPLPGA</sequence>
<keyword evidence="2" id="KW-1185">Reference proteome</keyword>
<proteinExistence type="predicted"/>
<dbReference type="Proteomes" id="UP000199657">
    <property type="component" value="Unassembled WGS sequence"/>
</dbReference>
<dbReference type="STRING" id="406100.SAMN04488052_105184"/>
<evidence type="ECO:0008006" key="3">
    <source>
        <dbReference type="Google" id="ProtNLM"/>
    </source>
</evidence>
<reference evidence="1 2" key="1">
    <citation type="submission" date="2016-10" db="EMBL/GenBank/DDBJ databases">
        <authorList>
            <person name="de Groot N.N."/>
        </authorList>
    </citation>
    <scope>NUCLEOTIDE SEQUENCE [LARGE SCALE GENOMIC DNA]</scope>
    <source>
        <strain evidence="1 2">CGMCC 1.6291</strain>
    </source>
</reference>
<gene>
    <name evidence="1" type="ORF">SAMN04488052_105184</name>
</gene>
<evidence type="ECO:0000313" key="1">
    <source>
        <dbReference type="EMBL" id="SEO98280.1"/>
    </source>
</evidence>
<dbReference type="InterPro" id="IPR016181">
    <property type="entry name" value="Acyl_CoA_acyltransferase"/>
</dbReference>
<dbReference type="SUPFAM" id="SSF55729">
    <property type="entry name" value="Acyl-CoA N-acyltransferases (Nat)"/>
    <property type="match status" value="1"/>
</dbReference>
<evidence type="ECO:0000313" key="2">
    <source>
        <dbReference type="Proteomes" id="UP000199657"/>
    </source>
</evidence>